<dbReference type="AlphaFoldDB" id="A0A1F4Q3R2"/>
<dbReference type="SUPFAM" id="SSF50447">
    <property type="entry name" value="Translation proteins"/>
    <property type="match status" value="1"/>
</dbReference>
<gene>
    <name evidence="2" type="ORF">A2625_03035</name>
</gene>
<reference evidence="2 3" key="1">
    <citation type="journal article" date="2016" name="Nat. Commun.">
        <title>Thousands of microbial genomes shed light on interconnected biogeochemical processes in an aquifer system.</title>
        <authorList>
            <person name="Anantharaman K."/>
            <person name="Brown C.T."/>
            <person name="Hug L.A."/>
            <person name="Sharon I."/>
            <person name="Castelle C.J."/>
            <person name="Probst A.J."/>
            <person name="Thomas B.C."/>
            <person name="Singh A."/>
            <person name="Wilkins M.J."/>
            <person name="Karaoz U."/>
            <person name="Brodie E.L."/>
            <person name="Williams K.H."/>
            <person name="Hubbard S.S."/>
            <person name="Banfield J.F."/>
        </authorList>
    </citation>
    <scope>NUCLEOTIDE SEQUENCE [LARGE SCALE GENOMIC DNA]</scope>
</reference>
<organism evidence="2 3">
    <name type="scientific">candidate division WOR-1 bacterium RIFCSPHIGHO2_01_FULL_53_15</name>
    <dbReference type="NCBI Taxonomy" id="1802564"/>
    <lineage>
        <taxon>Bacteria</taxon>
        <taxon>Bacillati</taxon>
        <taxon>Saganbacteria</taxon>
    </lineage>
</organism>
<evidence type="ECO:0000313" key="2">
    <source>
        <dbReference type="EMBL" id="OGB90507.1"/>
    </source>
</evidence>
<accession>A0A1F4Q3R2</accession>
<feature type="region of interest" description="Disordered" evidence="1">
    <location>
        <begin position="160"/>
        <end position="186"/>
    </location>
</feature>
<sequence>MPKKKKKAKKVIAKKSTKKAIKMKPAKAVKKTKVKAKSKIQAVKAPKEKVLGRVEHFFDKISVAAISVKAPFKVGDIIHIKGHTTDFVQRVDSIQIEHESVAKVKKGDDIGIKVKEYARQHDMVYLSNEKELGARPATTAIQQPMFPTVPAPKAAVAAPVKPVAPTRPPAPQPKADPYGGKKFFSF</sequence>
<dbReference type="Proteomes" id="UP000178724">
    <property type="component" value="Unassembled WGS sequence"/>
</dbReference>
<dbReference type="EMBL" id="METM01000007">
    <property type="protein sequence ID" value="OGB90507.1"/>
    <property type="molecule type" value="Genomic_DNA"/>
</dbReference>
<feature type="compositionally biased region" description="Pro residues" evidence="1">
    <location>
        <begin position="165"/>
        <end position="174"/>
    </location>
</feature>
<evidence type="ECO:0008006" key="4">
    <source>
        <dbReference type="Google" id="ProtNLM"/>
    </source>
</evidence>
<evidence type="ECO:0000256" key="1">
    <source>
        <dbReference type="SAM" id="MobiDB-lite"/>
    </source>
</evidence>
<evidence type="ECO:0000313" key="3">
    <source>
        <dbReference type="Proteomes" id="UP000178724"/>
    </source>
</evidence>
<protein>
    <recommendedName>
        <fullName evidence="4">Translation elongation factor-like protein</fullName>
    </recommendedName>
</protein>
<dbReference type="InterPro" id="IPR009000">
    <property type="entry name" value="Transl_B-barrel_sf"/>
</dbReference>
<comment type="caution">
    <text evidence="2">The sequence shown here is derived from an EMBL/GenBank/DDBJ whole genome shotgun (WGS) entry which is preliminary data.</text>
</comment>
<name>A0A1F4Q3R2_UNCSA</name>
<proteinExistence type="predicted"/>